<accession>A0A9E8MX26</accession>
<evidence type="ECO:0008006" key="3">
    <source>
        <dbReference type="Google" id="ProtNLM"/>
    </source>
</evidence>
<organism evidence="1 2">
    <name type="scientific">Lacinutrix neustonica</name>
    <dbReference type="NCBI Taxonomy" id="2980107"/>
    <lineage>
        <taxon>Bacteria</taxon>
        <taxon>Pseudomonadati</taxon>
        <taxon>Bacteroidota</taxon>
        <taxon>Flavobacteriia</taxon>
        <taxon>Flavobacteriales</taxon>
        <taxon>Flavobacteriaceae</taxon>
        <taxon>Lacinutrix</taxon>
    </lineage>
</organism>
<reference evidence="1" key="1">
    <citation type="submission" date="2022-11" db="EMBL/GenBank/DDBJ databases">
        <title>Lacinutrix neustonica HL-RS19T sp. nov., isolated from the surface microlayer sample of brackish Lake Shihwa.</title>
        <authorList>
            <person name="Choi J.Y."/>
            <person name="Hwang C.Y."/>
        </authorList>
    </citation>
    <scope>NUCLEOTIDE SEQUENCE</scope>
    <source>
        <strain evidence="1">HL-RS19</strain>
    </source>
</reference>
<evidence type="ECO:0000313" key="2">
    <source>
        <dbReference type="Proteomes" id="UP001164705"/>
    </source>
</evidence>
<evidence type="ECO:0000313" key="1">
    <source>
        <dbReference type="EMBL" id="WAC03262.1"/>
    </source>
</evidence>
<sequence length="66" mass="7786">MKQYSNFNEIDMDLKRLNLERQIAPEEMKGIKGEFQESLRPAQWIQSGLKFASKFGLMLLVKKLIR</sequence>
<dbReference type="EMBL" id="CP113088">
    <property type="protein sequence ID" value="WAC03262.1"/>
    <property type="molecule type" value="Genomic_DNA"/>
</dbReference>
<dbReference type="RefSeq" id="WP_267677838.1">
    <property type="nucleotide sequence ID" value="NZ_CP113088.1"/>
</dbReference>
<dbReference type="AlphaFoldDB" id="A0A9E8MX26"/>
<protein>
    <recommendedName>
        <fullName evidence="3">Glutaminyl-tRNA synthetase</fullName>
    </recommendedName>
</protein>
<keyword evidence="2" id="KW-1185">Reference proteome</keyword>
<dbReference type="Proteomes" id="UP001164705">
    <property type="component" value="Chromosome"/>
</dbReference>
<dbReference type="KEGG" id="lnu:N7U66_06740"/>
<proteinExistence type="predicted"/>
<gene>
    <name evidence="1" type="ORF">N7U66_06740</name>
</gene>
<name>A0A9E8MX26_9FLAO</name>